<gene>
    <name evidence="1" type="ORF">QAD02_004111</name>
</gene>
<name>A0ACC2NQH1_9HYME</name>
<evidence type="ECO:0000313" key="2">
    <source>
        <dbReference type="Proteomes" id="UP001239111"/>
    </source>
</evidence>
<proteinExistence type="predicted"/>
<dbReference type="EMBL" id="CM056743">
    <property type="protein sequence ID" value="KAJ8672851.1"/>
    <property type="molecule type" value="Genomic_DNA"/>
</dbReference>
<accession>A0ACC2NQH1</accession>
<reference evidence="1" key="1">
    <citation type="submission" date="2023-04" db="EMBL/GenBank/DDBJ databases">
        <title>A chromosome-level genome assembly of the parasitoid wasp Eretmocerus hayati.</title>
        <authorList>
            <person name="Zhong Y."/>
            <person name="Liu S."/>
            <person name="Liu Y."/>
        </authorList>
    </citation>
    <scope>NUCLEOTIDE SEQUENCE</scope>
    <source>
        <strain evidence="1">ZJU_SS_LIU_2023</strain>
    </source>
</reference>
<organism evidence="1 2">
    <name type="scientific">Eretmocerus hayati</name>
    <dbReference type="NCBI Taxonomy" id="131215"/>
    <lineage>
        <taxon>Eukaryota</taxon>
        <taxon>Metazoa</taxon>
        <taxon>Ecdysozoa</taxon>
        <taxon>Arthropoda</taxon>
        <taxon>Hexapoda</taxon>
        <taxon>Insecta</taxon>
        <taxon>Pterygota</taxon>
        <taxon>Neoptera</taxon>
        <taxon>Endopterygota</taxon>
        <taxon>Hymenoptera</taxon>
        <taxon>Apocrita</taxon>
        <taxon>Proctotrupomorpha</taxon>
        <taxon>Chalcidoidea</taxon>
        <taxon>Aphelinidae</taxon>
        <taxon>Aphelininae</taxon>
        <taxon>Eretmocerus</taxon>
    </lineage>
</organism>
<dbReference type="Proteomes" id="UP001239111">
    <property type="component" value="Chromosome 3"/>
</dbReference>
<protein>
    <submittedName>
        <fullName evidence="1">Uncharacterized protein</fullName>
    </submittedName>
</protein>
<evidence type="ECO:0000313" key="1">
    <source>
        <dbReference type="EMBL" id="KAJ8672851.1"/>
    </source>
</evidence>
<comment type="caution">
    <text evidence="1">The sequence shown here is derived from an EMBL/GenBank/DDBJ whole genome shotgun (WGS) entry which is preliminary data.</text>
</comment>
<keyword evidence="2" id="KW-1185">Reference proteome</keyword>
<sequence>MTGTAQTLLRERWKEFKWWVQMHRSRVTILGPKNISKWSSLLQLGQDVTNNQEDRGMLSLPLHEYKARIKEWRRVHPEQHSHSVYKFIGSIKRPLLCYYQARFLIGFK</sequence>